<gene>
    <name evidence="1" type="ORF">CRE_30203</name>
</gene>
<reference evidence="1" key="1">
    <citation type="submission" date="2007-07" db="EMBL/GenBank/DDBJ databases">
        <title>PCAP assembly of the Caenorhabditis remanei genome.</title>
        <authorList>
            <consortium name="The Caenorhabditis remanei Sequencing Consortium"/>
            <person name="Wilson R.K."/>
        </authorList>
    </citation>
    <scope>NUCLEOTIDE SEQUENCE [LARGE SCALE GENOMIC DNA]</scope>
    <source>
        <strain evidence="1">PB4641</strain>
    </source>
</reference>
<sequence>MPGLPKDSLFDVIAGSEVTRDTESSREAILIYQNVGFEGE</sequence>
<dbReference type="Proteomes" id="UP000008281">
    <property type="component" value="Unassembled WGS sequence"/>
</dbReference>
<accession>E3NGK8</accession>
<dbReference type="HOGENOM" id="CLU_3299895_0_0_1"/>
<evidence type="ECO:0000313" key="1">
    <source>
        <dbReference type="EMBL" id="EFO97128.1"/>
    </source>
</evidence>
<dbReference type="EMBL" id="DS268656">
    <property type="protein sequence ID" value="EFO97128.1"/>
    <property type="molecule type" value="Genomic_DNA"/>
</dbReference>
<protein>
    <submittedName>
        <fullName evidence="1">Uncharacterized protein</fullName>
    </submittedName>
</protein>
<name>E3NGK8_CAERE</name>
<dbReference type="AlphaFoldDB" id="E3NGK8"/>
<proteinExistence type="predicted"/>
<evidence type="ECO:0000313" key="2">
    <source>
        <dbReference type="Proteomes" id="UP000008281"/>
    </source>
</evidence>
<keyword evidence="2" id="KW-1185">Reference proteome</keyword>
<organism evidence="2">
    <name type="scientific">Caenorhabditis remanei</name>
    <name type="common">Caenorhabditis vulgaris</name>
    <dbReference type="NCBI Taxonomy" id="31234"/>
    <lineage>
        <taxon>Eukaryota</taxon>
        <taxon>Metazoa</taxon>
        <taxon>Ecdysozoa</taxon>
        <taxon>Nematoda</taxon>
        <taxon>Chromadorea</taxon>
        <taxon>Rhabditida</taxon>
        <taxon>Rhabditina</taxon>
        <taxon>Rhabditomorpha</taxon>
        <taxon>Rhabditoidea</taxon>
        <taxon>Rhabditidae</taxon>
        <taxon>Peloderinae</taxon>
        <taxon>Caenorhabditis</taxon>
    </lineage>
</organism>
<dbReference type="InParanoid" id="E3NGK8"/>